<comment type="similarity">
    <text evidence="1 4">Belongs to the class-II fumarase/aspartase family. Fumarase subfamily.</text>
</comment>
<dbReference type="Gene3D" id="1.20.200.10">
    <property type="entry name" value="Fumarase/aspartase (Central domain)"/>
    <property type="match status" value="1"/>
</dbReference>
<dbReference type="GO" id="GO:0006099">
    <property type="term" value="P:tricarboxylic acid cycle"/>
    <property type="evidence" value="ECO:0007669"/>
    <property type="project" value="UniProtKB-UniRule"/>
</dbReference>
<name>A0A317FGW9_9PROT</name>
<feature type="domain" description="Fumarate lyase N-terminal" evidence="5">
    <location>
        <begin position="13"/>
        <end position="342"/>
    </location>
</feature>
<feature type="binding site" evidence="4">
    <location>
        <position position="319"/>
    </location>
    <ligand>
        <name>substrate</name>
    </ligand>
</feature>
<dbReference type="InterPro" id="IPR018951">
    <property type="entry name" value="Fumarase_C_C"/>
</dbReference>
<evidence type="ECO:0000313" key="8">
    <source>
        <dbReference type="Proteomes" id="UP000245765"/>
    </source>
</evidence>
<dbReference type="RefSeq" id="WP_109870298.1">
    <property type="nucleotide sequence ID" value="NZ_QGNA01000002.1"/>
</dbReference>
<dbReference type="FunFam" id="1.20.200.10:FF:000001">
    <property type="entry name" value="Fumarate hydratase, mitochondrial"/>
    <property type="match status" value="1"/>
</dbReference>
<comment type="function">
    <text evidence="4">Involved in the TCA cycle. Catalyzes the stereospecific interconversion of fumarate to L-malate.</text>
</comment>
<dbReference type="PANTHER" id="PTHR11444">
    <property type="entry name" value="ASPARTATEAMMONIA/ARGININOSUCCINATE/ADENYLOSUCCINATE LYASE"/>
    <property type="match status" value="1"/>
</dbReference>
<feature type="site" description="Important for catalytic activity" evidence="4">
    <location>
        <position position="331"/>
    </location>
</feature>
<evidence type="ECO:0000259" key="6">
    <source>
        <dbReference type="Pfam" id="PF10415"/>
    </source>
</evidence>
<evidence type="ECO:0000259" key="5">
    <source>
        <dbReference type="Pfam" id="PF00206"/>
    </source>
</evidence>
<feature type="binding site" evidence="4">
    <location>
        <begin position="99"/>
        <end position="101"/>
    </location>
    <ligand>
        <name>substrate</name>
    </ligand>
</feature>
<keyword evidence="2 4" id="KW-0816">Tricarboxylic acid cycle</keyword>
<reference evidence="8" key="1">
    <citation type="submission" date="2018-05" db="EMBL/GenBank/DDBJ databases">
        <authorList>
            <person name="Du Z."/>
            <person name="Wang X."/>
        </authorList>
    </citation>
    <scope>NUCLEOTIDE SEQUENCE [LARGE SCALE GENOMIC DNA]</scope>
    <source>
        <strain evidence="8">CQN31</strain>
    </source>
</reference>
<comment type="caution">
    <text evidence="7">The sequence shown here is derived from an EMBL/GenBank/DDBJ whole genome shotgun (WGS) entry which is preliminary data.</text>
</comment>
<feature type="binding site" evidence="4">
    <location>
        <begin position="139"/>
        <end position="141"/>
    </location>
    <ligand>
        <name>substrate</name>
    </ligand>
</feature>
<comment type="subcellular location">
    <subcellularLocation>
        <location evidence="4">Cytoplasm</location>
    </subcellularLocation>
</comment>
<proteinExistence type="inferred from homology"/>
<dbReference type="InterPro" id="IPR000362">
    <property type="entry name" value="Fumarate_lyase_fam"/>
</dbReference>
<feature type="domain" description="Fumarase C C-terminal" evidence="6">
    <location>
        <begin position="408"/>
        <end position="460"/>
    </location>
</feature>
<comment type="miscellaneous">
    <text evidence="4">There are 2 substrate-binding sites: the catalytic A site, and the non-catalytic B site that may play a role in the transfer of substrate or product between the active site and the solvent. Alternatively, the B site may bind allosteric effectors.</text>
</comment>
<dbReference type="Proteomes" id="UP000245765">
    <property type="component" value="Unassembled WGS sequence"/>
</dbReference>
<dbReference type="FunFam" id="1.10.275.10:FF:000001">
    <property type="entry name" value="Fumarate hydratase, mitochondrial"/>
    <property type="match status" value="1"/>
</dbReference>
<comment type="pathway">
    <text evidence="4">Carbohydrate metabolism; tricarboxylic acid cycle; (S)-malate from fumarate: step 1/1.</text>
</comment>
<dbReference type="FunFam" id="1.10.40.30:FF:000002">
    <property type="entry name" value="Fumarate hydratase class II"/>
    <property type="match status" value="1"/>
</dbReference>
<accession>A0A317FGW9</accession>
<evidence type="ECO:0000256" key="3">
    <source>
        <dbReference type="ARBA" id="ARBA00023239"/>
    </source>
</evidence>
<evidence type="ECO:0000256" key="4">
    <source>
        <dbReference type="HAMAP-Rule" id="MF_00743"/>
    </source>
</evidence>
<dbReference type="InterPro" id="IPR022761">
    <property type="entry name" value="Fumarate_lyase_N"/>
</dbReference>
<dbReference type="GO" id="GO:0005737">
    <property type="term" value="C:cytoplasm"/>
    <property type="evidence" value="ECO:0007669"/>
    <property type="project" value="UniProtKB-SubCell"/>
</dbReference>
<dbReference type="InterPro" id="IPR005677">
    <property type="entry name" value="Fum_hydII"/>
</dbReference>
<dbReference type="GO" id="GO:0006106">
    <property type="term" value="P:fumarate metabolic process"/>
    <property type="evidence" value="ECO:0007669"/>
    <property type="project" value="InterPro"/>
</dbReference>
<feature type="active site" evidence="4">
    <location>
        <position position="318"/>
    </location>
</feature>
<dbReference type="GO" id="GO:0006108">
    <property type="term" value="P:malate metabolic process"/>
    <property type="evidence" value="ECO:0007669"/>
    <property type="project" value="TreeGrafter"/>
</dbReference>
<comment type="catalytic activity">
    <reaction evidence="4">
        <text>(S)-malate = fumarate + H2O</text>
        <dbReference type="Rhea" id="RHEA:12460"/>
        <dbReference type="ChEBI" id="CHEBI:15377"/>
        <dbReference type="ChEBI" id="CHEBI:15589"/>
        <dbReference type="ChEBI" id="CHEBI:29806"/>
        <dbReference type="EC" id="4.2.1.2"/>
    </reaction>
</comment>
<feature type="binding site" description="in site B" evidence="4">
    <location>
        <begin position="129"/>
        <end position="132"/>
    </location>
    <ligand>
        <name>substrate</name>
    </ligand>
</feature>
<dbReference type="Pfam" id="PF00206">
    <property type="entry name" value="Lyase_1"/>
    <property type="match status" value="1"/>
</dbReference>
<dbReference type="CDD" id="cd01362">
    <property type="entry name" value="Fumarase_classII"/>
    <property type="match status" value="1"/>
</dbReference>
<dbReference type="InterPro" id="IPR008948">
    <property type="entry name" value="L-Aspartase-like"/>
</dbReference>
<feature type="active site" description="Proton donor/acceptor" evidence="4">
    <location>
        <position position="188"/>
    </location>
</feature>
<protein>
    <recommendedName>
        <fullName evidence="4">Fumarate hydratase class II</fullName>
        <shortName evidence="4">Fumarase C</shortName>
        <ecNumber evidence="4">4.2.1.2</ecNumber>
    </recommendedName>
    <alternativeName>
        <fullName evidence="4">Aerobic fumarase</fullName>
    </alternativeName>
    <alternativeName>
        <fullName evidence="4">Iron-independent fumarase</fullName>
    </alternativeName>
</protein>
<dbReference type="InterPro" id="IPR024083">
    <property type="entry name" value="Fumarase/histidase_N"/>
</dbReference>
<keyword evidence="8" id="KW-1185">Reference proteome</keyword>
<dbReference type="EC" id="4.2.1.2" evidence="4"/>
<comment type="subunit">
    <text evidence="4">Homotetramer.</text>
</comment>
<keyword evidence="4" id="KW-0963">Cytoplasm</keyword>
<evidence type="ECO:0000313" key="7">
    <source>
        <dbReference type="EMBL" id="PWS37189.1"/>
    </source>
</evidence>
<gene>
    <name evidence="4 7" type="primary">fumC</name>
    <name evidence="7" type="ORF">DFH01_10020</name>
</gene>
<evidence type="ECO:0000256" key="1">
    <source>
        <dbReference type="ARBA" id="ARBA00009084"/>
    </source>
</evidence>
<dbReference type="AlphaFoldDB" id="A0A317FGW9"/>
<dbReference type="EMBL" id="QGNA01000002">
    <property type="protein sequence ID" value="PWS37189.1"/>
    <property type="molecule type" value="Genomic_DNA"/>
</dbReference>
<dbReference type="PRINTS" id="PR00149">
    <property type="entry name" value="FUMRATELYASE"/>
</dbReference>
<dbReference type="UniPathway" id="UPA00223">
    <property type="reaction ID" value="UER01007"/>
</dbReference>
<dbReference type="PANTHER" id="PTHR11444:SF1">
    <property type="entry name" value="FUMARATE HYDRATASE, MITOCHONDRIAL"/>
    <property type="match status" value="1"/>
</dbReference>
<dbReference type="Gene3D" id="1.10.40.30">
    <property type="entry name" value="Fumarase/aspartase (C-terminal domain)"/>
    <property type="match status" value="1"/>
</dbReference>
<organism evidence="7 8">
    <name type="scientific">Falsiroseomonas bella</name>
    <dbReference type="NCBI Taxonomy" id="2184016"/>
    <lineage>
        <taxon>Bacteria</taxon>
        <taxon>Pseudomonadati</taxon>
        <taxon>Pseudomonadota</taxon>
        <taxon>Alphaproteobacteria</taxon>
        <taxon>Acetobacterales</taxon>
        <taxon>Roseomonadaceae</taxon>
        <taxon>Falsiroseomonas</taxon>
    </lineage>
</organism>
<sequence length="469" mass="49554">MPDSLRIETDSLGTIEIPADRLWGPQTERARRLFRIGTERFPPILIRAVGLQKQASAEANKALGELPEDIAAAIIAAAAEVAANRHDGEFPLPVWQTGSGTQTNMNANEVIAHLANRALGSADPRAPVHPNDHVNRGQSSNDMFPTVMHVAAAEAVTHGTIPGLRALHAALAERAAAWEAIVKIGRTHMMDAVPVTLGHEAAAWARQVELGIARLQDALPRLMPLAQGGTAAGTGLNRHPDFARAFAERMAALTALPFTANPNPFEGMGAHDALVEVSGALNTVAVSLNKIGNDVRLLGSGPRAGIAELVIPADGLSSSIMPGKTNPTQSEALTMVCAQVMGNHVTVTVAGAQGHLELNVFKPVIIQSVLQSARLLGDAAASFAENMVAKLEPNLARIADNLRKSLMLVTALNPRIGYDKAVQIAKTALAEDITLKDAAARLGHVTPEEFDRWVRPEEMVRPGTTLAGG</sequence>
<dbReference type="SUPFAM" id="SSF48557">
    <property type="entry name" value="L-aspartase-like"/>
    <property type="match status" value="1"/>
</dbReference>
<dbReference type="Pfam" id="PF10415">
    <property type="entry name" value="FumaraseC_C"/>
    <property type="match status" value="1"/>
</dbReference>
<dbReference type="OrthoDB" id="9802809at2"/>
<dbReference type="GO" id="GO:0004333">
    <property type="term" value="F:fumarate hydratase activity"/>
    <property type="evidence" value="ECO:0007669"/>
    <property type="project" value="UniProtKB-UniRule"/>
</dbReference>
<evidence type="ECO:0000256" key="2">
    <source>
        <dbReference type="ARBA" id="ARBA00022532"/>
    </source>
</evidence>
<feature type="binding site" evidence="4">
    <location>
        <position position="187"/>
    </location>
    <ligand>
        <name>substrate</name>
    </ligand>
</feature>
<dbReference type="HAMAP" id="MF_00743">
    <property type="entry name" value="FumaraseC"/>
    <property type="match status" value="1"/>
</dbReference>
<feature type="binding site" evidence="4">
    <location>
        <begin position="324"/>
        <end position="326"/>
    </location>
    <ligand>
        <name>substrate</name>
    </ligand>
</feature>
<dbReference type="Gene3D" id="1.10.275.10">
    <property type="entry name" value="Fumarase/aspartase (N-terminal domain)"/>
    <property type="match status" value="1"/>
</dbReference>
<keyword evidence="3 4" id="KW-0456">Lyase</keyword>